<proteinExistence type="predicted"/>
<dbReference type="EMBL" id="BRXU01000031">
    <property type="protein sequence ID" value="GLC59985.1"/>
    <property type="molecule type" value="Genomic_DNA"/>
</dbReference>
<feature type="region of interest" description="Disordered" evidence="1">
    <location>
        <begin position="124"/>
        <end position="193"/>
    </location>
</feature>
<evidence type="ECO:0000313" key="2">
    <source>
        <dbReference type="EMBL" id="GLC59985.1"/>
    </source>
</evidence>
<accession>A0A9W6F8S1</accession>
<organism evidence="2 3">
    <name type="scientific">Pleodorina starrii</name>
    <dbReference type="NCBI Taxonomy" id="330485"/>
    <lineage>
        <taxon>Eukaryota</taxon>
        <taxon>Viridiplantae</taxon>
        <taxon>Chlorophyta</taxon>
        <taxon>core chlorophytes</taxon>
        <taxon>Chlorophyceae</taxon>
        <taxon>CS clade</taxon>
        <taxon>Chlamydomonadales</taxon>
        <taxon>Volvocaceae</taxon>
        <taxon>Pleodorina</taxon>
    </lineage>
</organism>
<feature type="compositionally biased region" description="Gly residues" evidence="1">
    <location>
        <begin position="168"/>
        <end position="193"/>
    </location>
</feature>
<dbReference type="PANTHER" id="PTHR31094:SF2">
    <property type="entry name" value="RIKEN CDNA 2310061I04 GENE"/>
    <property type="match status" value="1"/>
</dbReference>
<evidence type="ECO:0000313" key="3">
    <source>
        <dbReference type="Proteomes" id="UP001165080"/>
    </source>
</evidence>
<feature type="compositionally biased region" description="Gly residues" evidence="1">
    <location>
        <begin position="25"/>
        <end position="34"/>
    </location>
</feature>
<evidence type="ECO:0000256" key="1">
    <source>
        <dbReference type="SAM" id="MobiDB-lite"/>
    </source>
</evidence>
<keyword evidence="3" id="KW-1185">Reference proteome</keyword>
<protein>
    <submittedName>
        <fullName evidence="2">Uncharacterized protein</fullName>
    </submittedName>
</protein>
<feature type="compositionally biased region" description="Polar residues" evidence="1">
    <location>
        <begin position="141"/>
        <end position="159"/>
    </location>
</feature>
<gene>
    <name evidence="2" type="primary">PLEST005701</name>
    <name evidence="2" type="ORF">PLESTB_001560900</name>
</gene>
<name>A0A9W6F8S1_9CHLO</name>
<comment type="caution">
    <text evidence="2">The sequence shown here is derived from an EMBL/GenBank/DDBJ whole genome shotgun (WGS) entry which is preliminary data.</text>
</comment>
<sequence length="319" mass="32918">MRQTPQSGRGGGSEAKRRGGAWIDAGGGSPGGGGDDGDGGNRDSYAVNYGTAVRVLREDLPQMLARPLQWDIYREDICFITPWVAPLRGMRHYQMVHRVMRALARLLYRTASVELLRLWSPISSEPFRGGPGGGSCSGSSHRTGTVSNRRQRQGGQTSESDSERGGPEEGNGGGGSGGGGGDGGGERQGGGGQVRVRWRATGQPWLPWSEEQRLEVVATYRFDRRGAITMHELTTVIPPEPPLLLWPLLVVAQLLGRIKGRAGAERGGVPIPGAGAGMGAGPGAAAGAGQVPGVREGGDGGRVEPGAGGAGGAGGVWGS</sequence>
<feature type="compositionally biased region" description="Gly residues" evidence="1">
    <location>
        <begin position="306"/>
        <end position="319"/>
    </location>
</feature>
<dbReference type="AlphaFoldDB" id="A0A9W6F8S1"/>
<reference evidence="2 3" key="1">
    <citation type="journal article" date="2023" name="Commun. Biol.">
        <title>Reorganization of the ancestral sex-determining regions during the evolution of trioecy in Pleodorina starrii.</title>
        <authorList>
            <person name="Takahashi K."/>
            <person name="Suzuki S."/>
            <person name="Kawai-Toyooka H."/>
            <person name="Yamamoto K."/>
            <person name="Hamaji T."/>
            <person name="Ootsuki R."/>
            <person name="Yamaguchi H."/>
            <person name="Kawachi M."/>
            <person name="Higashiyama T."/>
            <person name="Nozaki H."/>
        </authorList>
    </citation>
    <scope>NUCLEOTIDE SEQUENCE [LARGE SCALE GENOMIC DNA]</scope>
    <source>
        <strain evidence="2 3">NIES-4479</strain>
    </source>
</reference>
<feature type="region of interest" description="Disordered" evidence="1">
    <location>
        <begin position="280"/>
        <end position="319"/>
    </location>
</feature>
<dbReference type="InterPro" id="IPR018790">
    <property type="entry name" value="DUF2358"/>
</dbReference>
<dbReference type="Pfam" id="PF10184">
    <property type="entry name" value="DUF2358"/>
    <property type="match status" value="1"/>
</dbReference>
<dbReference type="PANTHER" id="PTHR31094">
    <property type="entry name" value="RIKEN CDNA 2310061I04 GENE"/>
    <property type="match status" value="1"/>
</dbReference>
<dbReference type="Proteomes" id="UP001165080">
    <property type="component" value="Unassembled WGS sequence"/>
</dbReference>
<feature type="region of interest" description="Disordered" evidence="1">
    <location>
        <begin position="1"/>
        <end position="43"/>
    </location>
</feature>